<sequence>MGNKYRIVIAEDAVRDLEKIIEYINIHNSIAAKRLKVEIIEKFDGLLEYPFRYREGIVDNTREMLTAKNYVTIYSVENEIITILRVLHSAQRWPFKV</sequence>
<dbReference type="Pfam" id="PF05016">
    <property type="entry name" value="ParE_toxin"/>
    <property type="match status" value="1"/>
</dbReference>
<organism evidence="4 5">
    <name type="scientific">Bartonella harrusi</name>
    <dbReference type="NCBI Taxonomy" id="2961895"/>
    <lineage>
        <taxon>Bacteria</taxon>
        <taxon>Pseudomonadati</taxon>
        <taxon>Pseudomonadota</taxon>
        <taxon>Alphaproteobacteria</taxon>
        <taxon>Hyphomicrobiales</taxon>
        <taxon>Bartonellaceae</taxon>
        <taxon>Bartonella</taxon>
    </lineage>
</organism>
<keyword evidence="5" id="KW-1185">Reference proteome</keyword>
<dbReference type="PANTHER" id="PTHR33755:SF6">
    <property type="entry name" value="PLASMID STABILIZATION SYSTEM PROTEIN"/>
    <property type="match status" value="1"/>
</dbReference>
<gene>
    <name evidence="3" type="ORF">NMK50_01390</name>
    <name evidence="4" type="ORF">NMK50_03690</name>
</gene>
<evidence type="ECO:0000313" key="5">
    <source>
        <dbReference type="Proteomes" id="UP001059475"/>
    </source>
</evidence>
<dbReference type="PANTHER" id="PTHR33755">
    <property type="entry name" value="TOXIN PARE1-RELATED"/>
    <property type="match status" value="1"/>
</dbReference>
<protein>
    <submittedName>
        <fullName evidence="4">Type II toxin-antitoxin system RelE/ParE family toxin</fullName>
    </submittedName>
</protein>
<evidence type="ECO:0000313" key="4">
    <source>
        <dbReference type="EMBL" id="UTO29073.1"/>
    </source>
</evidence>
<dbReference type="Proteomes" id="UP001059475">
    <property type="component" value="Chromosome"/>
</dbReference>
<proteinExistence type="inferred from homology"/>
<comment type="similarity">
    <text evidence="1">Belongs to the RelE toxin family.</text>
</comment>
<dbReference type="InterPro" id="IPR035093">
    <property type="entry name" value="RelE/ParE_toxin_dom_sf"/>
</dbReference>
<dbReference type="EMBL" id="CP101114">
    <property type="protein sequence ID" value="UTO28704.1"/>
    <property type="molecule type" value="Genomic_DNA"/>
</dbReference>
<dbReference type="SUPFAM" id="SSF143011">
    <property type="entry name" value="RelE-like"/>
    <property type="match status" value="1"/>
</dbReference>
<dbReference type="InterPro" id="IPR007712">
    <property type="entry name" value="RelE/ParE_toxin"/>
</dbReference>
<reference evidence="4" key="1">
    <citation type="submission" date="2022-07" db="EMBL/GenBank/DDBJ databases">
        <title>First report of Bartonella spp. in marsupials in Brazil, with a description of Bartonella harrusi sp. nov. and new proposal for taxonomic reclassification of species of the genus Bartonella.</title>
        <authorList>
            <person name="Amaral R.B."/>
        </authorList>
    </citation>
    <scope>NUCLEOTIDE SEQUENCE</scope>
    <source>
        <strain evidence="4">117A</strain>
    </source>
</reference>
<dbReference type="Gene3D" id="3.30.2310.20">
    <property type="entry name" value="RelE-like"/>
    <property type="match status" value="1"/>
</dbReference>
<dbReference type="NCBIfam" id="TIGR02385">
    <property type="entry name" value="RelE_StbE"/>
    <property type="match status" value="1"/>
</dbReference>
<evidence type="ECO:0000313" key="3">
    <source>
        <dbReference type="EMBL" id="UTO28704.1"/>
    </source>
</evidence>
<dbReference type="EMBL" id="CP101114">
    <property type="protein sequence ID" value="UTO29073.1"/>
    <property type="molecule type" value="Genomic_DNA"/>
</dbReference>
<accession>A0ABY5EX84</accession>
<keyword evidence="2" id="KW-1277">Toxin-antitoxin system</keyword>
<evidence type="ECO:0000256" key="1">
    <source>
        <dbReference type="ARBA" id="ARBA00006226"/>
    </source>
</evidence>
<dbReference type="RefSeq" id="WP_254770594.1">
    <property type="nucleotide sequence ID" value="NZ_CP101114.1"/>
</dbReference>
<evidence type="ECO:0000256" key="2">
    <source>
        <dbReference type="ARBA" id="ARBA00022649"/>
    </source>
</evidence>
<dbReference type="InterPro" id="IPR051803">
    <property type="entry name" value="TA_system_RelE-like_toxin"/>
</dbReference>
<name>A0ABY5EX84_9HYPH</name>